<dbReference type="GO" id="GO:0003677">
    <property type="term" value="F:DNA binding"/>
    <property type="evidence" value="ECO:0007669"/>
    <property type="project" value="InterPro"/>
</dbReference>
<dbReference type="AlphaFoldDB" id="A0A345Y5W9"/>
<dbReference type="RefSeq" id="WP_115433256.1">
    <property type="nucleotide sequence ID" value="NZ_CP031337.1"/>
</dbReference>
<evidence type="ECO:0000256" key="2">
    <source>
        <dbReference type="ARBA" id="ARBA00022705"/>
    </source>
</evidence>
<dbReference type="Pfam" id="PF01446">
    <property type="entry name" value="Rep_1"/>
    <property type="match status" value="1"/>
</dbReference>
<gene>
    <name evidence="3" type="ORF">DWG20_07690</name>
</gene>
<keyword evidence="2" id="KW-0235">DNA replication</keyword>
<dbReference type="OrthoDB" id="8566616at2"/>
<organism evidence="3 4">
    <name type="scientific">Crenobacter cavernae</name>
    <dbReference type="NCBI Taxonomy" id="2290923"/>
    <lineage>
        <taxon>Bacteria</taxon>
        <taxon>Pseudomonadati</taxon>
        <taxon>Pseudomonadota</taxon>
        <taxon>Betaproteobacteria</taxon>
        <taxon>Neisseriales</taxon>
        <taxon>Neisseriaceae</taxon>
        <taxon>Crenobacter</taxon>
    </lineage>
</organism>
<name>A0A345Y5W9_9NEIS</name>
<evidence type="ECO:0000313" key="4">
    <source>
        <dbReference type="Proteomes" id="UP000254537"/>
    </source>
</evidence>
<accession>A0A345Y5W9</accession>
<dbReference type="Proteomes" id="UP000254537">
    <property type="component" value="Chromosome"/>
</dbReference>
<dbReference type="InterPro" id="IPR000989">
    <property type="entry name" value="Rep"/>
</dbReference>
<sequence>MVWAKLPDDSGETLALERHGTGFRLYVSPQESRAERYALKALVARWMPRSRTAKCLRWKLPNRQLELMRSTEHAKAFYAGLQVCAMPWLCPVCSAKIAERRKAELQAAMATAKARGWQVLLLTLTVPHGMGDDLNVMLDQMRQAWRYCSTSRAGKAMRKAIGLMGTVRALEVTYGQNGFHPHFHVLLFLDKSKTPHEVAQSFAPIWQRACLKAGLERPSDEHGCRVDDGSRAADYVAKGGLDSHWGFEDEVTKGHSKKGRRGSLTPFDFLRAYRETGDDKFRRLFLVYADAFSGQRQLYWSNGLKALLAVEDLTDEEVATQEDDADIVLAQLTSDDWKAVVDTHSEAALLNVAETHPDALEAFLDGVRAIARACRGSGTRRRLAFPLRLAGEREG</sequence>
<protein>
    <submittedName>
        <fullName evidence="3">Uncharacterized protein</fullName>
    </submittedName>
</protein>
<evidence type="ECO:0000313" key="3">
    <source>
        <dbReference type="EMBL" id="AXK39321.1"/>
    </source>
</evidence>
<dbReference type="KEGG" id="ccah:DWG20_07690"/>
<evidence type="ECO:0000256" key="1">
    <source>
        <dbReference type="ARBA" id="ARBA00008909"/>
    </source>
</evidence>
<comment type="similarity">
    <text evidence="1">Belongs to the Gram-positive plasmids replication protein type 1 family.</text>
</comment>
<reference evidence="3 4" key="1">
    <citation type="submission" date="2018-07" db="EMBL/GenBank/DDBJ databases">
        <title>Crenobacter cavernae sp. nov., isolated from a karst cave.</title>
        <authorList>
            <person name="Zhu H."/>
        </authorList>
    </citation>
    <scope>NUCLEOTIDE SEQUENCE [LARGE SCALE GENOMIC DNA]</scope>
    <source>
        <strain evidence="3 4">K1W11S-77</strain>
    </source>
</reference>
<dbReference type="GO" id="GO:0006260">
    <property type="term" value="P:DNA replication"/>
    <property type="evidence" value="ECO:0007669"/>
    <property type="project" value="UniProtKB-KW"/>
</dbReference>
<proteinExistence type="inferred from homology"/>
<dbReference type="EMBL" id="CP031337">
    <property type="protein sequence ID" value="AXK39321.1"/>
    <property type="molecule type" value="Genomic_DNA"/>
</dbReference>